<reference evidence="3 4" key="1">
    <citation type="journal article" date="2016" name="Nat. Commun.">
        <title>Thousands of microbial genomes shed light on interconnected biogeochemical processes in an aquifer system.</title>
        <authorList>
            <person name="Anantharaman K."/>
            <person name="Brown C.T."/>
            <person name="Hug L.A."/>
            <person name="Sharon I."/>
            <person name="Castelle C.J."/>
            <person name="Probst A.J."/>
            <person name="Thomas B.C."/>
            <person name="Singh A."/>
            <person name="Wilkins M.J."/>
            <person name="Karaoz U."/>
            <person name="Brodie E.L."/>
            <person name="Williams K.H."/>
            <person name="Hubbard S.S."/>
            <person name="Banfield J.F."/>
        </authorList>
    </citation>
    <scope>NUCLEOTIDE SEQUENCE [LARGE SCALE GENOMIC DNA]</scope>
</reference>
<accession>A0A1G2HIT3</accession>
<keyword evidence="1" id="KW-0472">Membrane</keyword>
<keyword evidence="1" id="KW-1133">Transmembrane helix</keyword>
<evidence type="ECO:0000256" key="1">
    <source>
        <dbReference type="SAM" id="Phobius"/>
    </source>
</evidence>
<dbReference type="AlphaFoldDB" id="A0A1G2HIT3"/>
<feature type="domain" description="PEGA" evidence="2">
    <location>
        <begin position="44"/>
        <end position="111"/>
    </location>
</feature>
<sequence length="373" mass="43156">MTKKIRLIILAVCVLLFIIITPYVVLYSLGYRIDFENKKIVTTGGIYVRVLPQGSEVLIDSKINNKTGLFSNSVFVQNLLPKQHSVLIKKDGYYNYQKNLLVKENEVTKLEHVILFKKNILFEILADKNQSPFNQPVIEDKYIIKNSNLYYSSAKENANITLLQKNTSIIKNLVSFKVLNNNIIWLALDGLLYSSDINGKNAQNLSEIKLKINNINIYKIFTFDQEIFLKNNNSLLLLNKETKAFSDFYGNVRDLKTSPNSQKLLYYNDHEILLSDMNQLNSERTLLNRFSNQINDCYWINDDYIIIQLEDKILISEINVIDKVNTVELPKAVSLTDGTNVDLKNIKILFNQQEKKLYILNQKNTLISERLIP</sequence>
<organism evidence="3 4">
    <name type="scientific">Candidatus Staskawiczbacteria bacterium RIFCSPHIGHO2_01_FULL_34_27</name>
    <dbReference type="NCBI Taxonomy" id="1802199"/>
    <lineage>
        <taxon>Bacteria</taxon>
        <taxon>Candidatus Staskawicziibacteriota</taxon>
    </lineage>
</organism>
<evidence type="ECO:0000259" key="2">
    <source>
        <dbReference type="Pfam" id="PF08308"/>
    </source>
</evidence>
<dbReference type="Pfam" id="PF08308">
    <property type="entry name" value="PEGA"/>
    <property type="match status" value="1"/>
</dbReference>
<feature type="transmembrane region" description="Helical" evidence="1">
    <location>
        <begin position="7"/>
        <end position="29"/>
    </location>
</feature>
<keyword evidence="1" id="KW-0812">Transmembrane</keyword>
<evidence type="ECO:0000313" key="3">
    <source>
        <dbReference type="EMBL" id="OGZ62414.1"/>
    </source>
</evidence>
<name>A0A1G2HIT3_9BACT</name>
<dbReference type="InterPro" id="IPR013229">
    <property type="entry name" value="PEGA"/>
</dbReference>
<protein>
    <recommendedName>
        <fullName evidence="2">PEGA domain-containing protein</fullName>
    </recommendedName>
</protein>
<evidence type="ECO:0000313" key="4">
    <source>
        <dbReference type="Proteomes" id="UP000178991"/>
    </source>
</evidence>
<dbReference type="Proteomes" id="UP000178991">
    <property type="component" value="Unassembled WGS sequence"/>
</dbReference>
<dbReference type="SUPFAM" id="SSF82171">
    <property type="entry name" value="DPP6 N-terminal domain-like"/>
    <property type="match status" value="1"/>
</dbReference>
<comment type="caution">
    <text evidence="3">The sequence shown here is derived from an EMBL/GenBank/DDBJ whole genome shotgun (WGS) entry which is preliminary data.</text>
</comment>
<dbReference type="EMBL" id="MHOL01000022">
    <property type="protein sequence ID" value="OGZ62414.1"/>
    <property type="molecule type" value="Genomic_DNA"/>
</dbReference>
<gene>
    <name evidence="3" type="ORF">A2639_01090</name>
</gene>
<proteinExistence type="predicted"/>